<dbReference type="EMBL" id="BAAADD010000007">
    <property type="protein sequence ID" value="GAA0576533.1"/>
    <property type="molecule type" value="Genomic_DNA"/>
</dbReference>
<comment type="caution">
    <text evidence="3">The sequence shown here is derived from an EMBL/GenBank/DDBJ whole genome shotgun (WGS) entry which is preliminary data.</text>
</comment>
<dbReference type="RefSeq" id="WP_166936443.1">
    <property type="nucleotide sequence ID" value="NZ_BAAADD010000007.1"/>
</dbReference>
<accession>A0ABN1EWQ3</accession>
<feature type="domain" description="Phosphatidic acid phosphatase type 2/haloperoxidase" evidence="2">
    <location>
        <begin position="54"/>
        <end position="156"/>
    </location>
</feature>
<reference evidence="3 4" key="1">
    <citation type="journal article" date="2019" name="Int. J. Syst. Evol. Microbiol.">
        <title>The Global Catalogue of Microorganisms (GCM) 10K type strain sequencing project: providing services to taxonomists for standard genome sequencing and annotation.</title>
        <authorList>
            <consortium name="The Broad Institute Genomics Platform"/>
            <consortium name="The Broad Institute Genome Sequencing Center for Infectious Disease"/>
            <person name="Wu L."/>
            <person name="Ma J."/>
        </authorList>
    </citation>
    <scope>NUCLEOTIDE SEQUENCE [LARGE SCALE GENOMIC DNA]</scope>
    <source>
        <strain evidence="3 4">JCM 15089</strain>
    </source>
</reference>
<dbReference type="Gene3D" id="1.20.144.10">
    <property type="entry name" value="Phosphatidic acid phosphatase type 2/haloperoxidase"/>
    <property type="match status" value="1"/>
</dbReference>
<dbReference type="SUPFAM" id="SSF48317">
    <property type="entry name" value="Acid phosphatase/Vanadium-dependent haloperoxidase"/>
    <property type="match status" value="1"/>
</dbReference>
<feature type="signal peptide" evidence="1">
    <location>
        <begin position="1"/>
        <end position="20"/>
    </location>
</feature>
<dbReference type="InterPro" id="IPR036938">
    <property type="entry name" value="PAP2/HPO_sf"/>
</dbReference>
<name>A0ABN1EWQ3_9PROT</name>
<gene>
    <name evidence="3" type="ORF">GCM10008942_26730</name>
</gene>
<evidence type="ECO:0000256" key="1">
    <source>
        <dbReference type="SAM" id="SignalP"/>
    </source>
</evidence>
<dbReference type="SMART" id="SM00014">
    <property type="entry name" value="acidPPc"/>
    <property type="match status" value="1"/>
</dbReference>
<evidence type="ECO:0000259" key="2">
    <source>
        <dbReference type="SMART" id="SM00014"/>
    </source>
</evidence>
<keyword evidence="4" id="KW-1185">Reference proteome</keyword>
<dbReference type="Pfam" id="PF01569">
    <property type="entry name" value="PAP2"/>
    <property type="match status" value="1"/>
</dbReference>
<evidence type="ECO:0000313" key="4">
    <source>
        <dbReference type="Proteomes" id="UP001499951"/>
    </source>
</evidence>
<proteinExistence type="predicted"/>
<dbReference type="Proteomes" id="UP001499951">
    <property type="component" value="Unassembled WGS sequence"/>
</dbReference>
<feature type="chain" id="PRO_5045468889" evidence="1">
    <location>
        <begin position="21"/>
        <end position="184"/>
    </location>
</feature>
<dbReference type="InterPro" id="IPR000326">
    <property type="entry name" value="PAP2/HPO"/>
</dbReference>
<organism evidence="3 4">
    <name type="scientific">Rhizomicrobium electricum</name>
    <dbReference type="NCBI Taxonomy" id="480070"/>
    <lineage>
        <taxon>Bacteria</taxon>
        <taxon>Pseudomonadati</taxon>
        <taxon>Pseudomonadota</taxon>
        <taxon>Alphaproteobacteria</taxon>
        <taxon>Micropepsales</taxon>
        <taxon>Micropepsaceae</taxon>
        <taxon>Rhizomicrobium</taxon>
    </lineage>
</organism>
<protein>
    <submittedName>
        <fullName evidence="3">Phosphatase PAP2 family protein</fullName>
    </submittedName>
</protein>
<sequence>MKRFVCAALTAAVIAGPATAKTTETLGTGLAVALPVVAGGVTLLKEDYTGTAQLAVTTLLTVGTAYGLKHLVRECRPFAEPCTHGGSNWDSFPSDTSALAFAPAEFLRERYGWSYGLPAYAAAGFVGWSRVDAEKHHWYDVAASFGISLMYNELITTRYHKPYGLYSDIKADSRGVYASLDYKF</sequence>
<evidence type="ECO:0000313" key="3">
    <source>
        <dbReference type="EMBL" id="GAA0576533.1"/>
    </source>
</evidence>
<keyword evidence="1" id="KW-0732">Signal</keyword>